<feature type="region of interest" description="Disordered" evidence="9">
    <location>
        <begin position="385"/>
        <end position="404"/>
    </location>
</feature>
<evidence type="ECO:0000259" key="10">
    <source>
        <dbReference type="Pfam" id="PF25084"/>
    </source>
</evidence>
<proteinExistence type="inferred from homology"/>
<keyword evidence="3" id="KW-0963">Cytoplasm</keyword>
<evidence type="ECO:0000256" key="2">
    <source>
        <dbReference type="ARBA" id="ARBA00007878"/>
    </source>
</evidence>
<dbReference type="AlphaFoldDB" id="A0A1Y2AZW5"/>
<feature type="region of interest" description="Disordered" evidence="9">
    <location>
        <begin position="318"/>
        <end position="353"/>
    </location>
</feature>
<protein>
    <recommendedName>
        <fullName evidence="6">Translation initiation factor eIF2B subunit gamma</fullName>
    </recommendedName>
    <alternativeName>
        <fullName evidence="7">eIF2B GDP-GTP exchange factor subunit gamma</fullName>
    </alternativeName>
</protein>
<evidence type="ECO:0000256" key="4">
    <source>
        <dbReference type="ARBA" id="ARBA00022540"/>
    </source>
</evidence>
<organism evidence="11 12">
    <name type="scientific">Naematelia encephala</name>
    <dbReference type="NCBI Taxonomy" id="71784"/>
    <lineage>
        <taxon>Eukaryota</taxon>
        <taxon>Fungi</taxon>
        <taxon>Dikarya</taxon>
        <taxon>Basidiomycota</taxon>
        <taxon>Agaricomycotina</taxon>
        <taxon>Tremellomycetes</taxon>
        <taxon>Tremellales</taxon>
        <taxon>Naemateliaceae</taxon>
        <taxon>Naematelia</taxon>
    </lineage>
</organism>
<comment type="subunit">
    <text evidence="8">Component of the translation initiation factor 2B (eIF2B) complex which is a heterodecamer of two sets of five different subunits: alpha, beta, gamma, delta and epsilon. Subunits alpha, beta and delta comprise a regulatory subcomplex and subunits epsilon and gamma comprise a catalytic subcomplex. Within the complex, the hexameric regulatory complex resides at the center, with the two heterodimeric catalytic subcomplexes bound on opposite sides.</text>
</comment>
<dbReference type="InterPro" id="IPR056764">
    <property type="entry name" value="LbH_EIF2B3/5"/>
</dbReference>
<keyword evidence="5" id="KW-0648">Protein biosynthesis</keyword>
<keyword evidence="12" id="KW-1185">Reference proteome</keyword>
<keyword evidence="11" id="KW-0808">Transferase</keyword>
<dbReference type="GO" id="GO:0002183">
    <property type="term" value="P:cytoplasmic translational initiation"/>
    <property type="evidence" value="ECO:0007669"/>
    <property type="project" value="TreeGrafter"/>
</dbReference>
<keyword evidence="4" id="KW-0396">Initiation factor</keyword>
<dbReference type="PANTHER" id="PTHR45989">
    <property type="entry name" value="TRANSLATION INITIATION FACTOR EIF-2B SUBUNIT GAMMA"/>
    <property type="match status" value="1"/>
</dbReference>
<evidence type="ECO:0000256" key="3">
    <source>
        <dbReference type="ARBA" id="ARBA00022490"/>
    </source>
</evidence>
<evidence type="ECO:0000256" key="9">
    <source>
        <dbReference type="SAM" id="MobiDB-lite"/>
    </source>
</evidence>
<comment type="similarity">
    <text evidence="2">Belongs to the eIF-2B gamma/epsilon subunits family.</text>
</comment>
<feature type="region of interest" description="Disordered" evidence="9">
    <location>
        <begin position="100"/>
        <end position="132"/>
    </location>
</feature>
<feature type="domain" description="EIF2B subunit epsilon/gamma LbH" evidence="10">
    <location>
        <begin position="451"/>
        <end position="540"/>
    </location>
</feature>
<dbReference type="Pfam" id="PF25084">
    <property type="entry name" value="LbH_EIF2B"/>
    <property type="match status" value="1"/>
</dbReference>
<feature type="compositionally biased region" description="Basic and acidic residues" evidence="9">
    <location>
        <begin position="120"/>
        <end position="132"/>
    </location>
</feature>
<evidence type="ECO:0000256" key="5">
    <source>
        <dbReference type="ARBA" id="ARBA00022917"/>
    </source>
</evidence>
<dbReference type="STRING" id="71784.A0A1Y2AZW5"/>
<dbReference type="Gene3D" id="3.90.550.10">
    <property type="entry name" value="Spore Coat Polysaccharide Biosynthesis Protein SpsA, Chain A"/>
    <property type="match status" value="1"/>
</dbReference>
<evidence type="ECO:0000256" key="7">
    <source>
        <dbReference type="ARBA" id="ARBA00044229"/>
    </source>
</evidence>
<dbReference type="InterPro" id="IPR051960">
    <property type="entry name" value="eIF2B_gamma"/>
</dbReference>
<dbReference type="GO" id="GO:0005851">
    <property type="term" value="C:eukaryotic translation initiation factor 2B complex"/>
    <property type="evidence" value="ECO:0007669"/>
    <property type="project" value="TreeGrafter"/>
</dbReference>
<dbReference type="Gene3D" id="2.160.10.10">
    <property type="entry name" value="Hexapeptide repeat proteins"/>
    <property type="match status" value="1"/>
</dbReference>
<dbReference type="PANTHER" id="PTHR45989:SF1">
    <property type="entry name" value="TRANSLATION INITIATION FACTOR EIF-2B SUBUNIT GAMMA"/>
    <property type="match status" value="1"/>
</dbReference>
<dbReference type="FunCoup" id="A0A1Y2AZW5">
    <property type="interactions" value="330"/>
</dbReference>
<dbReference type="GO" id="GO:0016740">
    <property type="term" value="F:transferase activity"/>
    <property type="evidence" value="ECO:0007669"/>
    <property type="project" value="UniProtKB-KW"/>
</dbReference>
<dbReference type="InterPro" id="IPR029044">
    <property type="entry name" value="Nucleotide-diphossugar_trans"/>
</dbReference>
<dbReference type="InParanoid" id="A0A1Y2AZW5"/>
<comment type="caution">
    <text evidence="11">The sequence shown here is derived from an EMBL/GenBank/DDBJ whole genome shotgun (WGS) entry which is preliminary data.</text>
</comment>
<dbReference type="GO" id="GO:0005829">
    <property type="term" value="C:cytosol"/>
    <property type="evidence" value="ECO:0007669"/>
    <property type="project" value="UniProtKB-SubCell"/>
</dbReference>
<dbReference type="EMBL" id="MCFC01000036">
    <property type="protein sequence ID" value="ORY27777.1"/>
    <property type="molecule type" value="Genomic_DNA"/>
</dbReference>
<comment type="subcellular location">
    <subcellularLocation>
        <location evidence="1">Cytoplasm</location>
        <location evidence="1">Cytosol</location>
    </subcellularLocation>
</comment>
<name>A0A1Y2AZW5_9TREE</name>
<evidence type="ECO:0000256" key="8">
    <source>
        <dbReference type="ARBA" id="ARBA00046432"/>
    </source>
</evidence>
<sequence>MSARMYESTPGNSKRRAVDTQDFMAVILVGYGENLFPFNEGPNVLPKALLPVGNVPIINSVLDWIFDSGLTDILIIVPPTFHSAISNHLSENYSSTSHPRARILLRRTTDGDKDEDDERSETGGRNGEHGAIDRDGTARLLRRFKNHIKGDFVLLPCDVVAPRTLTLSSVLDKHRANPQAVLTSVFYEPVEAVKDGEEKLLVALDQEAEEVLGIQPLESLEEDLDIRMNLIASHPRLSLTIRLLDAHIYVFRRTILDLMATRRSKDLDSMREQVVPWLVKGGWQKGLQKSWAPILDPRKRDPFAGALARSTSTQYPSSLAFAYPTPDSSPSSDHTPLPPTGPTTPSRDHPMSASFGAESLEEAFATSSKHQLPWKCQIIISAPSPPSIATASQGKGKGKPQAAPEADHLIRANSLAGYWELNRKFLRSLAPTVAPPPNRVVLSEDGAAPAISVSAQISPDSLLGEGTKVGDRASIKKCIVGRHCNIGRGAKLTGSVLWDFVTVEEKYVKPLSVDLMKSARIENTILCSNVRVGDKSQIKDCEFGPGYEAKPGANLKGERLVAGQEV</sequence>
<evidence type="ECO:0000256" key="6">
    <source>
        <dbReference type="ARBA" id="ARBA00044196"/>
    </source>
</evidence>
<accession>A0A1Y2AZW5</accession>
<evidence type="ECO:0000256" key="1">
    <source>
        <dbReference type="ARBA" id="ARBA00004514"/>
    </source>
</evidence>
<dbReference type="GO" id="GO:0005085">
    <property type="term" value="F:guanyl-nucleotide exchange factor activity"/>
    <property type="evidence" value="ECO:0007669"/>
    <property type="project" value="TreeGrafter"/>
</dbReference>
<gene>
    <name evidence="11" type="ORF">BCR39DRAFT_219648</name>
</gene>
<dbReference type="GO" id="GO:0003743">
    <property type="term" value="F:translation initiation factor activity"/>
    <property type="evidence" value="ECO:0007669"/>
    <property type="project" value="UniProtKB-KW"/>
</dbReference>
<feature type="compositionally biased region" description="Low complexity" evidence="9">
    <location>
        <begin position="324"/>
        <end position="335"/>
    </location>
</feature>
<evidence type="ECO:0000313" key="12">
    <source>
        <dbReference type="Proteomes" id="UP000193986"/>
    </source>
</evidence>
<dbReference type="OrthoDB" id="1733332at2759"/>
<evidence type="ECO:0000313" key="11">
    <source>
        <dbReference type="EMBL" id="ORY27777.1"/>
    </source>
</evidence>
<reference evidence="11 12" key="1">
    <citation type="submission" date="2016-07" db="EMBL/GenBank/DDBJ databases">
        <title>Pervasive Adenine N6-methylation of Active Genes in Fungi.</title>
        <authorList>
            <consortium name="DOE Joint Genome Institute"/>
            <person name="Mondo S.J."/>
            <person name="Dannebaum R.O."/>
            <person name="Kuo R.C."/>
            <person name="Labutti K."/>
            <person name="Haridas S."/>
            <person name="Kuo A."/>
            <person name="Salamov A."/>
            <person name="Ahrendt S.R."/>
            <person name="Lipzen A."/>
            <person name="Sullivan W."/>
            <person name="Andreopoulos W.B."/>
            <person name="Clum A."/>
            <person name="Lindquist E."/>
            <person name="Daum C."/>
            <person name="Ramamoorthy G.K."/>
            <person name="Gryganskyi A."/>
            <person name="Culley D."/>
            <person name="Magnuson J.K."/>
            <person name="James T.Y."/>
            <person name="O'Malley M.A."/>
            <person name="Stajich J.E."/>
            <person name="Spatafora J.W."/>
            <person name="Visel A."/>
            <person name="Grigoriev I.V."/>
        </authorList>
    </citation>
    <scope>NUCLEOTIDE SEQUENCE [LARGE SCALE GENOMIC DNA]</scope>
    <source>
        <strain evidence="11 12">68-887.2</strain>
    </source>
</reference>
<dbReference type="SUPFAM" id="SSF53448">
    <property type="entry name" value="Nucleotide-diphospho-sugar transferases"/>
    <property type="match status" value="1"/>
</dbReference>
<dbReference type="Proteomes" id="UP000193986">
    <property type="component" value="Unassembled WGS sequence"/>
</dbReference>
<dbReference type="CDD" id="cd04652">
    <property type="entry name" value="LbH_eIF2B_gamma_C"/>
    <property type="match status" value="1"/>
</dbReference>